<evidence type="ECO:0000313" key="2">
    <source>
        <dbReference type="Proteomes" id="UP000789525"/>
    </source>
</evidence>
<sequence>SSATTYTNDNNDSLVTVISEKDQNSSALQTGLETAIVDGHNNTENINHSNNNNVNRIDNINIRVNNTVDNKISDNNVNINSNNINSNSNIGSGNNDKVTSLSETSPIETTRPYVNEGLELWNKRRELWTRGNHDPNSLQSLPSENRNNPALANITPLNYNYIYDSLVHEKKKLVKPIPLSYVVTVLVSGWKRDEIWPSEPPSASSSNANGTTLS</sequence>
<accession>A0ACA9KE86</accession>
<protein>
    <submittedName>
        <fullName evidence="1">1372_t:CDS:1</fullName>
    </submittedName>
</protein>
<evidence type="ECO:0000313" key="1">
    <source>
        <dbReference type="EMBL" id="CAG8468850.1"/>
    </source>
</evidence>
<organism evidence="1 2">
    <name type="scientific">Acaulospora colombiana</name>
    <dbReference type="NCBI Taxonomy" id="27376"/>
    <lineage>
        <taxon>Eukaryota</taxon>
        <taxon>Fungi</taxon>
        <taxon>Fungi incertae sedis</taxon>
        <taxon>Mucoromycota</taxon>
        <taxon>Glomeromycotina</taxon>
        <taxon>Glomeromycetes</taxon>
        <taxon>Diversisporales</taxon>
        <taxon>Acaulosporaceae</taxon>
        <taxon>Acaulospora</taxon>
    </lineage>
</organism>
<reference evidence="1" key="1">
    <citation type="submission" date="2021-06" db="EMBL/GenBank/DDBJ databases">
        <authorList>
            <person name="Kallberg Y."/>
            <person name="Tangrot J."/>
            <person name="Rosling A."/>
        </authorList>
    </citation>
    <scope>NUCLEOTIDE SEQUENCE</scope>
    <source>
        <strain evidence="1">CL356</strain>
    </source>
</reference>
<comment type="caution">
    <text evidence="1">The sequence shown here is derived from an EMBL/GenBank/DDBJ whole genome shotgun (WGS) entry which is preliminary data.</text>
</comment>
<dbReference type="Proteomes" id="UP000789525">
    <property type="component" value="Unassembled WGS sequence"/>
</dbReference>
<gene>
    <name evidence="1" type="ORF">ACOLOM_LOCUS1499</name>
</gene>
<name>A0ACA9KE86_9GLOM</name>
<keyword evidence="2" id="KW-1185">Reference proteome</keyword>
<feature type="non-terminal residue" evidence="1">
    <location>
        <position position="1"/>
    </location>
</feature>
<dbReference type="EMBL" id="CAJVPT010001786">
    <property type="protein sequence ID" value="CAG8468850.1"/>
    <property type="molecule type" value="Genomic_DNA"/>
</dbReference>
<proteinExistence type="predicted"/>